<dbReference type="EMBL" id="JASNQZ010000003">
    <property type="protein sequence ID" value="KAL0958905.1"/>
    <property type="molecule type" value="Genomic_DNA"/>
</dbReference>
<dbReference type="PROSITE" id="PS00109">
    <property type="entry name" value="PROTEIN_KINASE_TYR"/>
    <property type="match status" value="1"/>
</dbReference>
<proteinExistence type="predicted"/>
<gene>
    <name evidence="1" type="ORF">HGRIS_014223</name>
</gene>
<dbReference type="Proteomes" id="UP001556367">
    <property type="component" value="Unassembled WGS sequence"/>
</dbReference>
<protein>
    <recommendedName>
        <fullName evidence="3">Fungal-type protein kinase domain-containing protein</fullName>
    </recommendedName>
</protein>
<evidence type="ECO:0000313" key="2">
    <source>
        <dbReference type="Proteomes" id="UP001556367"/>
    </source>
</evidence>
<reference evidence="2" key="1">
    <citation type="submission" date="2024-06" db="EMBL/GenBank/DDBJ databases">
        <title>Multi-omics analyses provide insights into the biosynthesis of the anticancer antibiotic pleurotin in Hohenbuehelia grisea.</title>
        <authorList>
            <person name="Weaver J.A."/>
            <person name="Alberti F."/>
        </authorList>
    </citation>
    <scope>NUCLEOTIDE SEQUENCE [LARGE SCALE GENOMIC DNA]</scope>
    <source>
        <strain evidence="2">T-177</strain>
    </source>
</reference>
<evidence type="ECO:0000313" key="1">
    <source>
        <dbReference type="EMBL" id="KAL0958905.1"/>
    </source>
</evidence>
<dbReference type="InterPro" id="IPR008266">
    <property type="entry name" value="Tyr_kinase_AS"/>
</dbReference>
<accession>A0ABR3JU51</accession>
<evidence type="ECO:0008006" key="3">
    <source>
        <dbReference type="Google" id="ProtNLM"/>
    </source>
</evidence>
<sequence>MNTNQILPKQHDHHPLKLNLNEEVKDITYEANGAAEHVCPFPLETVNKATRLDMIWRPPVTTNSSMVSMRPWPKPDEGELRYYASSVALLDDITTAFEKCSPNEYQSSLFQPVAFTKVSKSTFESLPSECAMQPDLITLINGLAKGGASFYASLLSRNANRDRGRLLLQAGTYALSLFATTDYRAFIPIFIQRHTTSKLRLCFYHRRGILATHFMEFATESGLRGLVFAMAGMWRWKAPSQAGYRPSQPIGTHFADDLTFRTVGVAMLHAVIGHCALFTEGDYLHRDIRTRNILIL</sequence>
<comment type="caution">
    <text evidence="1">The sequence shown here is derived from an EMBL/GenBank/DDBJ whole genome shotgun (WGS) entry which is preliminary data.</text>
</comment>
<name>A0ABR3JU51_9AGAR</name>
<organism evidence="1 2">
    <name type="scientific">Hohenbuehelia grisea</name>
    <dbReference type="NCBI Taxonomy" id="104357"/>
    <lineage>
        <taxon>Eukaryota</taxon>
        <taxon>Fungi</taxon>
        <taxon>Dikarya</taxon>
        <taxon>Basidiomycota</taxon>
        <taxon>Agaricomycotina</taxon>
        <taxon>Agaricomycetes</taxon>
        <taxon>Agaricomycetidae</taxon>
        <taxon>Agaricales</taxon>
        <taxon>Pleurotineae</taxon>
        <taxon>Pleurotaceae</taxon>
        <taxon>Hohenbuehelia</taxon>
    </lineage>
</organism>
<keyword evidence="2" id="KW-1185">Reference proteome</keyword>